<protein>
    <submittedName>
        <fullName evidence="2">Uncharacterized protein</fullName>
    </submittedName>
</protein>
<accession>A0AA85IRJ1</accession>
<evidence type="ECO:0000313" key="2">
    <source>
        <dbReference type="WBParaSite" id="TREG1_10120.1"/>
    </source>
</evidence>
<reference evidence="1" key="1">
    <citation type="submission" date="2022-06" db="EMBL/GenBank/DDBJ databases">
        <authorList>
            <person name="Berger JAMES D."/>
            <person name="Berger JAMES D."/>
        </authorList>
    </citation>
    <scope>NUCLEOTIDE SEQUENCE [LARGE SCALE GENOMIC DNA]</scope>
</reference>
<reference evidence="2" key="2">
    <citation type="submission" date="2023-11" db="UniProtKB">
        <authorList>
            <consortium name="WormBaseParasite"/>
        </authorList>
    </citation>
    <scope>IDENTIFICATION</scope>
</reference>
<name>A0AA85IRJ1_TRIRE</name>
<dbReference type="AlphaFoldDB" id="A0AA85IRJ1"/>
<sequence length="476" mass="54659">MNVNENVTFESKTEIPIACSLLSNIRCPSVLVKKQALIYLLNNADSLNYATETGDEGISERIVDSNDKYVLYDRPELDQPAKCLSMDITTRNVPTKSGHPSTLNYNFLKQAIKEDLGQVSVHNAYLFPQSSASLKKTNIFQSSKFKARELNKRVLSEDEFPSGDIYQQLMVSKMSTCHQKHKNKFYTSRASKLFTNHDYDCKLPSRRRNHTIQTKRFQLCSNFPRVNLFIPFHEVQEFQRIQYQKAAKHRIGRQTYLCTTQLVHWFLSLHIVRCNIFLPVDRDITLCTQSVVLQDMPAPLTLIVANASSAEVTSSNVPNETTHCSQMYCLITESRCHFSITNRCAFHELGQKQLCSIHPMIAFRESYVYFKTLIVVEYFTPSPIIQYKLFTSTVNSSKCESILFRKLLDVRQKQLQQKSLWTDWFYHSAMTTFSFIGASLSVNGLNSDDYSSFIGLLLALTTCGCICLYKNFSYTI</sequence>
<proteinExistence type="predicted"/>
<dbReference type="WBParaSite" id="TREG1_10120.1">
    <property type="protein sequence ID" value="TREG1_10120.1"/>
    <property type="gene ID" value="TREG1_10120"/>
</dbReference>
<keyword evidence="1" id="KW-1185">Reference proteome</keyword>
<organism evidence="1 2">
    <name type="scientific">Trichobilharzia regenti</name>
    <name type="common">Nasal bird schistosome</name>
    <dbReference type="NCBI Taxonomy" id="157069"/>
    <lineage>
        <taxon>Eukaryota</taxon>
        <taxon>Metazoa</taxon>
        <taxon>Spiralia</taxon>
        <taxon>Lophotrochozoa</taxon>
        <taxon>Platyhelminthes</taxon>
        <taxon>Trematoda</taxon>
        <taxon>Digenea</taxon>
        <taxon>Strigeidida</taxon>
        <taxon>Schistosomatoidea</taxon>
        <taxon>Schistosomatidae</taxon>
        <taxon>Trichobilharzia</taxon>
    </lineage>
</organism>
<dbReference type="Proteomes" id="UP000050795">
    <property type="component" value="Unassembled WGS sequence"/>
</dbReference>
<evidence type="ECO:0000313" key="1">
    <source>
        <dbReference type="Proteomes" id="UP000050795"/>
    </source>
</evidence>